<reference evidence="3 4" key="1">
    <citation type="submission" date="2013-01" db="EMBL/GenBank/DDBJ databases">
        <title>Whole genome shotgun sequence of Gordonia soli NBRC 108243.</title>
        <authorList>
            <person name="Isaki-Nakamura S."/>
            <person name="Hosoyama A."/>
            <person name="Tsuchikane K."/>
            <person name="Ando Y."/>
            <person name="Baba S."/>
            <person name="Ohji S."/>
            <person name="Hamada M."/>
            <person name="Tamura T."/>
            <person name="Yamazoe A."/>
            <person name="Yamazaki S."/>
            <person name="Fujita N."/>
        </authorList>
    </citation>
    <scope>NUCLEOTIDE SEQUENCE [LARGE SCALE GENOMIC DNA]</scope>
    <source>
        <strain evidence="3 4">NBRC 108243</strain>
    </source>
</reference>
<comment type="caution">
    <text evidence="3">The sequence shown here is derived from an EMBL/GenBank/DDBJ whole genome shotgun (WGS) entry which is preliminary data.</text>
</comment>
<dbReference type="AlphaFoldDB" id="M0QJW7"/>
<dbReference type="PROSITE" id="PS50943">
    <property type="entry name" value="HTH_CROC1"/>
    <property type="match status" value="1"/>
</dbReference>
<accession>M0QJW7</accession>
<organism evidence="3 4">
    <name type="scientific">Gordonia soli NBRC 108243</name>
    <dbReference type="NCBI Taxonomy" id="1223545"/>
    <lineage>
        <taxon>Bacteria</taxon>
        <taxon>Bacillati</taxon>
        <taxon>Actinomycetota</taxon>
        <taxon>Actinomycetes</taxon>
        <taxon>Mycobacteriales</taxon>
        <taxon>Gordoniaceae</taxon>
        <taxon>Gordonia</taxon>
    </lineage>
</organism>
<evidence type="ECO:0000259" key="2">
    <source>
        <dbReference type="PROSITE" id="PS50943"/>
    </source>
</evidence>
<protein>
    <submittedName>
        <fullName evidence="3">Putative Xre family DNA-binding protein</fullName>
    </submittedName>
</protein>
<dbReference type="Proteomes" id="UP000011666">
    <property type="component" value="Unassembled WGS sequence"/>
</dbReference>
<dbReference type="GO" id="GO:0003677">
    <property type="term" value="F:DNA binding"/>
    <property type="evidence" value="ECO:0007669"/>
    <property type="project" value="UniProtKB-KW"/>
</dbReference>
<dbReference type="SUPFAM" id="SSF47413">
    <property type="entry name" value="lambda repressor-like DNA-binding domains"/>
    <property type="match status" value="1"/>
</dbReference>
<feature type="domain" description="HTH cro/C1-type" evidence="2">
    <location>
        <begin position="28"/>
        <end position="82"/>
    </location>
</feature>
<feature type="compositionally biased region" description="Polar residues" evidence="1">
    <location>
        <begin position="98"/>
        <end position="113"/>
    </location>
</feature>
<dbReference type="eggNOG" id="COG1396">
    <property type="taxonomic scope" value="Bacteria"/>
</dbReference>
<keyword evidence="4" id="KW-1185">Reference proteome</keyword>
<dbReference type="RefSeq" id="WP_007620848.1">
    <property type="nucleotide sequence ID" value="NZ_BANX01000016.1"/>
</dbReference>
<evidence type="ECO:0000256" key="1">
    <source>
        <dbReference type="SAM" id="MobiDB-lite"/>
    </source>
</evidence>
<keyword evidence="3" id="KW-0238">DNA-binding</keyword>
<evidence type="ECO:0000313" key="4">
    <source>
        <dbReference type="Proteomes" id="UP000011666"/>
    </source>
</evidence>
<name>M0QJW7_9ACTN</name>
<sequence>MEGTRIRPSLPSKRLPDPLWREIVGEILRRHRRLRDEKLADTARRAGVSGQYLSELERGLKDPSSEILSAILGALDLGIADLTREVARALSAPPVLTSVPTGRSASGPDTASHTVRRPSAMRSNVIALAA</sequence>
<dbReference type="InterPro" id="IPR010982">
    <property type="entry name" value="Lambda_DNA-bd_dom_sf"/>
</dbReference>
<dbReference type="SMART" id="SM00530">
    <property type="entry name" value="HTH_XRE"/>
    <property type="match status" value="1"/>
</dbReference>
<evidence type="ECO:0000313" key="3">
    <source>
        <dbReference type="EMBL" id="GAC68581.1"/>
    </source>
</evidence>
<proteinExistence type="predicted"/>
<dbReference type="CDD" id="cd00093">
    <property type="entry name" value="HTH_XRE"/>
    <property type="match status" value="1"/>
</dbReference>
<dbReference type="STRING" id="1223545.GS4_16_01110"/>
<dbReference type="Pfam" id="PF01381">
    <property type="entry name" value="HTH_3"/>
    <property type="match status" value="1"/>
</dbReference>
<dbReference type="Gene3D" id="1.10.260.40">
    <property type="entry name" value="lambda repressor-like DNA-binding domains"/>
    <property type="match status" value="1"/>
</dbReference>
<dbReference type="EMBL" id="BANX01000016">
    <property type="protein sequence ID" value="GAC68581.1"/>
    <property type="molecule type" value="Genomic_DNA"/>
</dbReference>
<feature type="region of interest" description="Disordered" evidence="1">
    <location>
        <begin position="93"/>
        <end position="118"/>
    </location>
</feature>
<dbReference type="InterPro" id="IPR001387">
    <property type="entry name" value="Cro/C1-type_HTH"/>
</dbReference>
<gene>
    <name evidence="3" type="ORF">GS4_16_01110</name>
</gene>
<dbReference type="OrthoDB" id="3188736at2"/>